<dbReference type="Pfam" id="PF04773">
    <property type="entry name" value="FecR"/>
    <property type="match status" value="1"/>
</dbReference>
<keyword evidence="1" id="KW-0472">Membrane</keyword>
<dbReference type="EMBL" id="CP149822">
    <property type="protein sequence ID" value="WZN39643.1"/>
    <property type="molecule type" value="Genomic_DNA"/>
</dbReference>
<proteinExistence type="predicted"/>
<organism evidence="3 4">
    <name type="scientific">Chitinophaga pollutisoli</name>
    <dbReference type="NCBI Taxonomy" id="3133966"/>
    <lineage>
        <taxon>Bacteria</taxon>
        <taxon>Pseudomonadati</taxon>
        <taxon>Bacteroidota</taxon>
        <taxon>Chitinophagia</taxon>
        <taxon>Chitinophagales</taxon>
        <taxon>Chitinophagaceae</taxon>
        <taxon>Chitinophaga</taxon>
    </lineage>
</organism>
<protein>
    <submittedName>
        <fullName evidence="3">FecR family protein</fullName>
    </submittedName>
</protein>
<dbReference type="Proteomes" id="UP001485459">
    <property type="component" value="Chromosome"/>
</dbReference>
<keyword evidence="4" id="KW-1185">Reference proteome</keyword>
<dbReference type="InterPro" id="IPR006860">
    <property type="entry name" value="FecR"/>
</dbReference>
<keyword evidence="1" id="KW-1133">Transmembrane helix</keyword>
<dbReference type="Gene3D" id="2.60.120.1440">
    <property type="match status" value="1"/>
</dbReference>
<dbReference type="RefSeq" id="WP_341834621.1">
    <property type="nucleotide sequence ID" value="NZ_CP149822.1"/>
</dbReference>
<dbReference type="PANTHER" id="PTHR30273:SF2">
    <property type="entry name" value="PROTEIN FECR"/>
    <property type="match status" value="1"/>
</dbReference>
<feature type="domain" description="FecR protein" evidence="2">
    <location>
        <begin position="163"/>
        <end position="252"/>
    </location>
</feature>
<evidence type="ECO:0000313" key="4">
    <source>
        <dbReference type="Proteomes" id="UP001485459"/>
    </source>
</evidence>
<evidence type="ECO:0000256" key="1">
    <source>
        <dbReference type="SAM" id="Phobius"/>
    </source>
</evidence>
<accession>A0ABZ2YIX2</accession>
<feature type="transmembrane region" description="Helical" evidence="1">
    <location>
        <begin position="72"/>
        <end position="93"/>
    </location>
</feature>
<dbReference type="InterPro" id="IPR012373">
    <property type="entry name" value="Ferrdict_sens_TM"/>
</dbReference>
<dbReference type="PANTHER" id="PTHR30273">
    <property type="entry name" value="PERIPLASMIC SIGNAL SENSOR AND SIGMA FACTOR ACTIVATOR FECR-RELATED"/>
    <property type="match status" value="1"/>
</dbReference>
<gene>
    <name evidence="3" type="ORF">WJU16_16710</name>
</gene>
<evidence type="ECO:0000259" key="2">
    <source>
        <dbReference type="Pfam" id="PF04773"/>
    </source>
</evidence>
<sequence>MLLDKELFGTITPEEQQSLDDFMATSAAARAIRNEKRNSGSAGGQHAFPTEQLESDYLAVVQRHRRRRLQKVWNWWISAGLAAGMVITAWLIWPRDPVPESHPAVIPTGIQEITLQFSNGETIEFRDGGPQRYRVQSTGFVFSDGRLRLEDIRHGASGWNSLSVPPGKESRLQLPDGTEVHLNSASKIQFPFRFGSGPREVYLEGEAYFRIMKGNGKAFVIHAGQADITSESEGICNVNAYTPTSVSAHVVNGWMEMAAYGSVIPLHGGQEATAATDRPLSPARMQSGYSVSWTTGQQLFRDLPARELREIIARWFNTTLYIDTEEAEKNY</sequence>
<evidence type="ECO:0000313" key="3">
    <source>
        <dbReference type="EMBL" id="WZN39643.1"/>
    </source>
</evidence>
<reference evidence="4" key="1">
    <citation type="submission" date="2024-03" db="EMBL/GenBank/DDBJ databases">
        <title>Chitinophaga horti sp. nov., isolated from garden soil.</title>
        <authorList>
            <person name="Lee D.S."/>
            <person name="Han D.M."/>
            <person name="Baek J.H."/>
            <person name="Choi D.G."/>
            <person name="Jeon J.H."/>
            <person name="Jeon C.O."/>
        </authorList>
    </citation>
    <scope>NUCLEOTIDE SEQUENCE [LARGE SCALE GENOMIC DNA]</scope>
    <source>
        <strain evidence="4">GPA1</strain>
    </source>
</reference>
<keyword evidence="1" id="KW-0812">Transmembrane</keyword>
<name>A0ABZ2YIX2_9BACT</name>